<dbReference type="PATRIC" id="fig|1335048.3.peg.1213"/>
<dbReference type="Gene3D" id="3.40.50.300">
    <property type="entry name" value="P-loop containing nucleotide triphosphate hydrolases"/>
    <property type="match status" value="1"/>
</dbReference>
<evidence type="ECO:0000256" key="1">
    <source>
        <dbReference type="SAM" id="Coils"/>
    </source>
</evidence>
<proteinExistence type="predicted"/>
<sequence length="655" mass="67035">MREGDLARLAAALSGALKDRREAERQRRAIDAPEAQAEREAALRAARAAFRAAEDHAGRVARAVQALRLAELGAAGAARDLQVLVAQGERLAAAVAAQQQAAGELARRAGVATEARGEEARAAAALVAASGAAAAARTRLQAAQRAELAAAAARRLADLTDRLDRAEGFRARQEQAAARAAALTVAAQQVVAAESAAAEHARLVAQAGARALELRFAYDGPARALLNGAPVEAPLRLSSAAVLDLPGLGRLTVDPGARAEDDLPARLSAAEAGLARALAACGADTVTAARQRLAEADAAREAARQAGELLASLAPAGLEALRAEAAKAAEVAGGVETDPGEDLPVLEAAQRQAEAAESAAAVAAAAARAAAGAASDALARAEAAEQAAAAAVAAAQAEAADAGRLAAAQAAVATAQVALAEAQQAHAALVAAAPDLQTAQAGLERAESAVVRAAKDSGDLARRVAELDGFIRSQADLGIEEELEEVRGRLAEARARAARREGEVRALTRLREALAAARIAAREAYFGPVRQELAPLLAILHDGADLALDDRSLLPVSLTRGGQMEPLEILSGGTAEQIAILTRLAFARLFVRSGRTVPIILDDALVHSDDDRIEAMFTALHRVARDQQILVLTCRQRAFASLGGARAEVRITAAG</sequence>
<dbReference type="STRING" id="1335048.AKL17_1174"/>
<evidence type="ECO:0000313" key="2">
    <source>
        <dbReference type="EMBL" id="AMY68430.1"/>
    </source>
</evidence>
<protein>
    <recommendedName>
        <fullName evidence="4">DNA repair exonuclease SbcCD ATPase subunit</fullName>
    </recommendedName>
</protein>
<reference evidence="2 3" key="1">
    <citation type="submission" date="2015-09" db="EMBL/GenBank/DDBJ databases">
        <title>Complete genome sequence of Defluviimonas alba cai42t isolated from an oilfield in Xinjiang.</title>
        <authorList>
            <person name="Geng S."/>
            <person name="Pan X."/>
            <person name="Wu X."/>
        </authorList>
    </citation>
    <scope>NUCLEOTIDE SEQUENCE [LARGE SCALE GENOMIC DNA]</scope>
    <source>
        <strain evidence="3">cai42</strain>
    </source>
</reference>
<keyword evidence="1" id="KW-0175">Coiled coil</keyword>
<evidence type="ECO:0008006" key="4">
    <source>
        <dbReference type="Google" id="ProtNLM"/>
    </source>
</evidence>
<dbReference type="Proteomes" id="UP000076128">
    <property type="component" value="Chromosome"/>
</dbReference>
<dbReference type="RefSeq" id="WP_066811505.1">
    <property type="nucleotide sequence ID" value="NZ_CP012661.1"/>
</dbReference>
<dbReference type="InterPro" id="IPR027417">
    <property type="entry name" value="P-loop_NTPase"/>
</dbReference>
<gene>
    <name evidence="2" type="ORF">AKL17_1174</name>
</gene>
<evidence type="ECO:0000313" key="3">
    <source>
        <dbReference type="Proteomes" id="UP000076128"/>
    </source>
</evidence>
<name>A0A159Z2V0_9RHOB</name>
<dbReference type="SUPFAM" id="SSF52540">
    <property type="entry name" value="P-loop containing nucleoside triphosphate hydrolases"/>
    <property type="match status" value="1"/>
</dbReference>
<keyword evidence="3" id="KW-1185">Reference proteome</keyword>
<accession>A0A159Z2V0</accession>
<dbReference type="KEGG" id="daa:AKL17_1174"/>
<dbReference type="OrthoDB" id="7069379at2"/>
<dbReference type="EMBL" id="CP012661">
    <property type="protein sequence ID" value="AMY68430.1"/>
    <property type="molecule type" value="Genomic_DNA"/>
</dbReference>
<dbReference type="PANTHER" id="PTHR41259">
    <property type="entry name" value="DOUBLE-STRAND BREAK REPAIR RAD50 ATPASE, PUTATIVE-RELATED"/>
    <property type="match status" value="1"/>
</dbReference>
<dbReference type="PANTHER" id="PTHR41259:SF1">
    <property type="entry name" value="DOUBLE-STRAND BREAK REPAIR RAD50 ATPASE, PUTATIVE-RELATED"/>
    <property type="match status" value="1"/>
</dbReference>
<feature type="coiled-coil region" evidence="1">
    <location>
        <begin position="346"/>
        <end position="425"/>
    </location>
</feature>
<dbReference type="AlphaFoldDB" id="A0A159Z2V0"/>
<organism evidence="2 3">
    <name type="scientific">Frigidibacter mobilis</name>
    <dbReference type="NCBI Taxonomy" id="1335048"/>
    <lineage>
        <taxon>Bacteria</taxon>
        <taxon>Pseudomonadati</taxon>
        <taxon>Pseudomonadota</taxon>
        <taxon>Alphaproteobacteria</taxon>
        <taxon>Rhodobacterales</taxon>
        <taxon>Paracoccaceae</taxon>
        <taxon>Frigidibacter</taxon>
    </lineage>
</organism>